<accession>A0A2T5BTA4</accession>
<sequence length="50" mass="5781">MTNGHRKNDLQVFPANLRQVLQITETDTPRHVRFLKTFETKRGTGFADPP</sequence>
<name>A0A2T5BTA4_9RHOB</name>
<proteinExistence type="predicted"/>
<evidence type="ECO:0000313" key="2">
    <source>
        <dbReference type="Proteomes" id="UP000243859"/>
    </source>
</evidence>
<gene>
    <name evidence="1" type="ORF">C8N32_1054</name>
</gene>
<protein>
    <submittedName>
        <fullName evidence="1">Uncharacterized protein</fullName>
    </submittedName>
</protein>
<reference evidence="1 2" key="1">
    <citation type="submission" date="2018-04" db="EMBL/GenBank/DDBJ databases">
        <title>Genomic Encyclopedia of Archaeal and Bacterial Type Strains, Phase II (KMG-II): from individual species to whole genera.</title>
        <authorList>
            <person name="Goeker M."/>
        </authorList>
    </citation>
    <scope>NUCLEOTIDE SEQUENCE [LARGE SCALE GENOMIC DNA]</scope>
    <source>
        <strain evidence="1 2">DSM 18064</strain>
    </source>
</reference>
<dbReference type="AlphaFoldDB" id="A0A2T5BTA4"/>
<dbReference type="EMBL" id="QAAA01000005">
    <property type="protein sequence ID" value="PTN02634.1"/>
    <property type="molecule type" value="Genomic_DNA"/>
</dbReference>
<comment type="caution">
    <text evidence="1">The sequence shown here is derived from an EMBL/GenBank/DDBJ whole genome shotgun (WGS) entry which is preliminary data.</text>
</comment>
<organism evidence="1 2">
    <name type="scientific">Rhodovulum imhoffii</name>
    <dbReference type="NCBI Taxonomy" id="365340"/>
    <lineage>
        <taxon>Bacteria</taxon>
        <taxon>Pseudomonadati</taxon>
        <taxon>Pseudomonadota</taxon>
        <taxon>Alphaproteobacteria</taxon>
        <taxon>Rhodobacterales</taxon>
        <taxon>Paracoccaceae</taxon>
        <taxon>Rhodovulum</taxon>
    </lineage>
</organism>
<evidence type="ECO:0000313" key="1">
    <source>
        <dbReference type="EMBL" id="PTN02634.1"/>
    </source>
</evidence>
<dbReference type="Proteomes" id="UP000243859">
    <property type="component" value="Unassembled WGS sequence"/>
</dbReference>
<keyword evidence="2" id="KW-1185">Reference proteome</keyword>